<dbReference type="PANTHER" id="PTHR31139:SF4">
    <property type="entry name" value="ECTOPIC P GRANULES PROTEIN 5 HOMOLOG"/>
    <property type="match status" value="1"/>
</dbReference>
<dbReference type="GO" id="GO:0097352">
    <property type="term" value="P:autophagosome maturation"/>
    <property type="evidence" value="ECO:0007669"/>
    <property type="project" value="TreeGrafter"/>
</dbReference>
<feature type="domain" description="Epg5-like central TPR repeats" evidence="1">
    <location>
        <begin position="1127"/>
        <end position="1478"/>
    </location>
</feature>
<dbReference type="Pfam" id="PF26103">
    <property type="entry name" value="TPR_Epg5"/>
    <property type="match status" value="1"/>
</dbReference>
<name>A0A1B6EYV3_9HEMI</name>
<gene>
    <name evidence="2" type="ORF">g.1658</name>
</gene>
<reference evidence="2" key="1">
    <citation type="submission" date="2015-11" db="EMBL/GenBank/DDBJ databases">
        <title>De novo transcriptome assembly of four potential Pierce s Disease insect vectors from Arizona vineyards.</title>
        <authorList>
            <person name="Tassone E.E."/>
        </authorList>
    </citation>
    <scope>NUCLEOTIDE SEQUENCE</scope>
</reference>
<dbReference type="InterPro" id="IPR051436">
    <property type="entry name" value="Autophagy-related_EPG5"/>
</dbReference>
<organism evidence="2">
    <name type="scientific">Cuerna arida</name>
    <dbReference type="NCBI Taxonomy" id="1464854"/>
    <lineage>
        <taxon>Eukaryota</taxon>
        <taxon>Metazoa</taxon>
        <taxon>Ecdysozoa</taxon>
        <taxon>Arthropoda</taxon>
        <taxon>Hexapoda</taxon>
        <taxon>Insecta</taxon>
        <taxon>Pterygota</taxon>
        <taxon>Neoptera</taxon>
        <taxon>Paraneoptera</taxon>
        <taxon>Hemiptera</taxon>
        <taxon>Auchenorrhyncha</taxon>
        <taxon>Membracoidea</taxon>
        <taxon>Cicadellidae</taxon>
        <taxon>Cicadellinae</taxon>
        <taxon>Proconiini</taxon>
        <taxon>Cuerna</taxon>
    </lineage>
</organism>
<dbReference type="EMBL" id="GECZ01026607">
    <property type="protein sequence ID" value="JAS43162.1"/>
    <property type="molecule type" value="Transcribed_RNA"/>
</dbReference>
<dbReference type="PANTHER" id="PTHR31139">
    <property type="entry name" value="ECTOPIC P GRANULES PROTEIN 5 HOMOLOG"/>
    <property type="match status" value="1"/>
</dbReference>
<accession>A0A1B6EYV3</accession>
<proteinExistence type="predicted"/>
<evidence type="ECO:0000313" key="2">
    <source>
        <dbReference type="EMBL" id="JAS43162.1"/>
    </source>
</evidence>
<feature type="non-terminal residue" evidence="2">
    <location>
        <position position="1"/>
    </location>
</feature>
<evidence type="ECO:0000259" key="1">
    <source>
        <dbReference type="Pfam" id="PF26103"/>
    </source>
</evidence>
<protein>
    <recommendedName>
        <fullName evidence="1">Epg5-like central TPR repeats domain-containing protein</fullName>
    </recommendedName>
</protein>
<dbReference type="GO" id="GO:0005737">
    <property type="term" value="C:cytoplasm"/>
    <property type="evidence" value="ECO:0007669"/>
    <property type="project" value="TreeGrafter"/>
</dbReference>
<dbReference type="InterPro" id="IPR059030">
    <property type="entry name" value="TPR_Epg5_mid"/>
</dbReference>
<sequence length="1928" mass="227465">DYLYNYINVFMRYTIKSILKVSDTEEDYLFICYLISRYFGTHFNGKVAKMVPFNPGRYKVLPSSDISKFLTVLEFFVKGFGGYIETVEDDWLYVADATDKNLFALVEENQMLALLNDAPFQSFYAGVYRDLVYQVQRNHHFIDTFIYLKKITEIVLIGFENFERQDLVIEKLCMMLVNSFLCVNNAIKRCLRDSVEYLNVVMDGFSELIITHFEIYRKFCYKLKIHKFYSFYSFELLYKPTLWKCLDLMIIDRSDGKNEQRCTEEMLTFPDDYRTIDWPKKELAKLLSALTQLSLTCHLNTDSKFVFSIVTLVYNIALYMDENLMQDSIRSIKLIISKYPVLIKSLIDKMNTVEEIENFHIQLLKSVDLNRWSIDERGMEIVGNWLISSSTDSLKCLMARSVIGHLNWDFNSDNKLYLSQCYHVNMALIVLKFAKSLNKENPTNVPLINWCWQMILQLKLHFLEVSAYSNPFTDGGVRCLLLGEVTFLETEFQQGNLLAYFIALKLTDIGCNLAKINLDGLRALKELLKHGKLDAVLCCLKLMIPICIYHYYEAECNRDSLILHFTCELWQIRQLQFAQIMDLINFTIKRFKSNRYYFSNILTFWISSLIMKDDWPQSTLIVHILDSLVKKFFYNPFINAPMADLFNDKINRLVDFLSPNKSQSKSAISQFFGTIANVFSVNTPIKLFTFEFENVKIMPYLAYLLLYSETMTLEKASFTELMSAKERGIVDKTESVSSVLKFVATRIGYHNFNINDLPLLKWIKLILSLPSTLDILPIFYEQFFLMYFKRDFMGMGSEYLYTYICPKNLLNALITKTHKVIDDLQKNNAPTYLVHYYLECERMLKMPTTGFNQFRINEFLNFDMDLLKQHMSKEVVDENRNCIYEKPADTFYRSGNSQNQVIVYDFDQDLQSADEVYTDPLDSEITRMKSLVKNFVRSYSNRKAEFVYLLQNAFESSEKYIKKYVYEFEKLNDSLGKFCEKQYENVENEITFNMKCKGVFCINKVQFKCKKHVLLKKDNVIEQINSTKQEVYFAYFKHLKSLDLFHDKFLIQLFCYIRAESGPNDFNEPYASFFSEICDLYDCEKYSHFDWYLESLGEVFAQKYIHYNHHMYHYILGQIRYRANKKSNKWILNHFVPSLDFNDNLENCFREILEIAVTNSVEDFKQILSKIDFRRFLNRSYPYTNQSSKNSFDSVPRLTILNRIYEGFNFSFIKHSDKYEFDETLADLVIGIFEHSNPSYDKTVFLSIFEQIHVYTFPSVLFYELIGSLIGRAISNYSNVTIHDSIRTTFLDSQIEDYMEFFKSIVNHLRLVSNDGIFSRLGQHVEPTMIILRLFIKSYIHSYNLSHCLGNYVQLIDTLKRIHFPFIFNADYVSDVYDPASHMFVLPPPWTSHESPLATCIMESFFQCLELVINTNSLSEMIVLKTVFEFYAENFFTDPKFPTYMFKDFNSLDLIERFDFTKFQLTDQQITFMYHVSKMEKFENGVDIYQFREDRMHFFTEVLLKAKFVANEKTAPHLLSILVNCVANSIYPMDKFDDMLDQIKEFKIESEFFIINLHNFFTYCDLEGLSIDNLSYFIHVRLFKLLVHVSKKDESCESQSELVKRYWAHVRLMDLKNSCLKYAVGNVLKYLYDFVRDHQNSDRDCRMILGNFFYQKELKNYETFIQNWIRNLEEDDNTSIFLKQFIKCMNKINSNYEDNLNIIDTSLEKLFLISMDMELYSDCFNFTISNVSAFLTDLIERKHFNSLSFWLFNFKKNNLMNISDVELLEIMKRIELKSNYENFLLLWVQLLILIVANINDDFVGYLIYLYTFKKSNWCSQLLNTFGMAKPIFNPEFYQTILSLIKFIKRQVPNINVSLENLGSVSSIEEDNSAVENKNIVTDAIAKNAERNETENISPNKNADAAEVLNYFIALIKAAYPKNHLILNI</sequence>